<dbReference type="GO" id="GO:0006935">
    <property type="term" value="P:chemotaxis"/>
    <property type="evidence" value="ECO:0007669"/>
    <property type="project" value="InterPro"/>
</dbReference>
<accession>A0A8J2Z774</accession>
<dbReference type="SUPFAM" id="SSF50341">
    <property type="entry name" value="CheW-like"/>
    <property type="match status" value="1"/>
</dbReference>
<dbReference type="Proteomes" id="UP000597507">
    <property type="component" value="Unassembled WGS sequence"/>
</dbReference>
<protein>
    <submittedName>
        <fullName evidence="2">Chemotaxis protein CheW</fullName>
    </submittedName>
</protein>
<dbReference type="GO" id="GO:0007165">
    <property type="term" value="P:signal transduction"/>
    <property type="evidence" value="ECO:0007669"/>
    <property type="project" value="InterPro"/>
</dbReference>
<dbReference type="PANTHER" id="PTHR22617:SF23">
    <property type="entry name" value="CHEMOTAXIS PROTEIN CHEW"/>
    <property type="match status" value="1"/>
</dbReference>
<dbReference type="Gene3D" id="2.40.50.180">
    <property type="entry name" value="CheA-289, Domain 4"/>
    <property type="match status" value="1"/>
</dbReference>
<dbReference type="PROSITE" id="PS50851">
    <property type="entry name" value="CHEW"/>
    <property type="match status" value="1"/>
</dbReference>
<dbReference type="InterPro" id="IPR039315">
    <property type="entry name" value="CheW"/>
</dbReference>
<name>A0A8J2Z774_9PROT</name>
<feature type="domain" description="CheW-like" evidence="1">
    <location>
        <begin position="29"/>
        <end position="168"/>
    </location>
</feature>
<comment type="caution">
    <text evidence="2">The sequence shown here is derived from an EMBL/GenBank/DDBJ whole genome shotgun (WGS) entry which is preliminary data.</text>
</comment>
<dbReference type="PANTHER" id="PTHR22617">
    <property type="entry name" value="CHEMOTAXIS SENSOR HISTIDINE KINASE-RELATED"/>
    <property type="match status" value="1"/>
</dbReference>
<dbReference type="SMART" id="SM00260">
    <property type="entry name" value="CheW"/>
    <property type="match status" value="1"/>
</dbReference>
<organism evidence="2 3">
    <name type="scientific">Caldovatus sediminis</name>
    <dbReference type="NCBI Taxonomy" id="2041189"/>
    <lineage>
        <taxon>Bacteria</taxon>
        <taxon>Pseudomonadati</taxon>
        <taxon>Pseudomonadota</taxon>
        <taxon>Alphaproteobacteria</taxon>
        <taxon>Acetobacterales</taxon>
        <taxon>Roseomonadaceae</taxon>
        <taxon>Caldovatus</taxon>
    </lineage>
</organism>
<dbReference type="InterPro" id="IPR036061">
    <property type="entry name" value="CheW-like_dom_sf"/>
</dbReference>
<dbReference type="Pfam" id="PF01584">
    <property type="entry name" value="CheW"/>
    <property type="match status" value="1"/>
</dbReference>
<gene>
    <name evidence="2" type="ORF">GCM10010964_00290</name>
</gene>
<dbReference type="Gene3D" id="2.30.30.40">
    <property type="entry name" value="SH3 Domains"/>
    <property type="match status" value="1"/>
</dbReference>
<evidence type="ECO:0000259" key="1">
    <source>
        <dbReference type="PROSITE" id="PS50851"/>
    </source>
</evidence>
<dbReference type="EMBL" id="BMKS01000001">
    <property type="protein sequence ID" value="GGG15921.1"/>
    <property type="molecule type" value="Genomic_DNA"/>
</dbReference>
<dbReference type="GO" id="GO:0005829">
    <property type="term" value="C:cytosol"/>
    <property type="evidence" value="ECO:0007669"/>
    <property type="project" value="TreeGrafter"/>
</dbReference>
<sequence>MQSMTTHPPTRATMSGPPAALALAGRGEEETFLTLTVAGQPCALPVLAVRDVLAAQAITRIPLAPAEVAGSLNLRGRIVTAIDLRRRLGLPSRLPGEPAAMSVVVEHQGELYSLLADAVGEVIPLPREGFAPNPPTLDPLWREISRGVHREDGRLLVVLEVERVLAIG</sequence>
<dbReference type="AlphaFoldDB" id="A0A8J2Z774"/>
<keyword evidence="3" id="KW-1185">Reference proteome</keyword>
<evidence type="ECO:0000313" key="2">
    <source>
        <dbReference type="EMBL" id="GGG15921.1"/>
    </source>
</evidence>
<dbReference type="InterPro" id="IPR002545">
    <property type="entry name" value="CheW-lke_dom"/>
</dbReference>
<evidence type="ECO:0000313" key="3">
    <source>
        <dbReference type="Proteomes" id="UP000597507"/>
    </source>
</evidence>
<proteinExistence type="predicted"/>
<reference evidence="2 3" key="1">
    <citation type="journal article" date="2014" name="Int. J. Syst. Evol. Microbiol.">
        <title>Complete genome sequence of Corynebacterium casei LMG S-19264T (=DSM 44701T), isolated from a smear-ripened cheese.</title>
        <authorList>
            <consortium name="US DOE Joint Genome Institute (JGI-PGF)"/>
            <person name="Walter F."/>
            <person name="Albersmeier A."/>
            <person name="Kalinowski J."/>
            <person name="Ruckert C."/>
        </authorList>
    </citation>
    <scope>NUCLEOTIDE SEQUENCE [LARGE SCALE GENOMIC DNA]</scope>
    <source>
        <strain evidence="2 3">CGMCC 1.16330</strain>
    </source>
</reference>